<dbReference type="AlphaFoldDB" id="A0A101XQW4"/>
<dbReference type="SUPFAM" id="SSF54680">
    <property type="entry name" value="Pyrimidine nucleoside phosphorylase C-terminal domain"/>
    <property type="match status" value="1"/>
</dbReference>
<evidence type="ECO:0000256" key="7">
    <source>
        <dbReference type="ARBA" id="ARBA00014680"/>
    </source>
</evidence>
<comment type="similarity">
    <text evidence="4">Belongs to the thymidine/pyrimidine-nucleoside phosphorylase family.</text>
</comment>
<comment type="catalytic activity">
    <reaction evidence="10">
        <text>uridine + phosphate = alpha-D-ribose 1-phosphate + uracil</text>
        <dbReference type="Rhea" id="RHEA:24388"/>
        <dbReference type="ChEBI" id="CHEBI:16704"/>
        <dbReference type="ChEBI" id="CHEBI:17568"/>
        <dbReference type="ChEBI" id="CHEBI:43474"/>
        <dbReference type="ChEBI" id="CHEBI:57720"/>
        <dbReference type="EC" id="2.4.2.2"/>
    </reaction>
</comment>
<dbReference type="InterPro" id="IPR036320">
    <property type="entry name" value="Glycosyl_Trfase_fam3_N_dom_sf"/>
</dbReference>
<dbReference type="PIRSF" id="PIRSF000478">
    <property type="entry name" value="TP_PyNP"/>
    <property type="match status" value="1"/>
</dbReference>
<protein>
    <recommendedName>
        <fullName evidence="7">Pyrimidine-nucleoside phosphorylase</fullName>
        <ecNumber evidence="6">2.4.2.2</ecNumber>
    </recommendedName>
</protein>
<evidence type="ECO:0000313" key="14">
    <source>
        <dbReference type="Proteomes" id="UP000053557"/>
    </source>
</evidence>
<dbReference type="InterPro" id="IPR017459">
    <property type="entry name" value="Glycosyl_Trfase_fam3_N_dom"/>
</dbReference>
<accession>A0A101XQW4</accession>
<dbReference type="SUPFAM" id="SSF52418">
    <property type="entry name" value="Nucleoside phosphorylase/phosphoribosyltransferase catalytic domain"/>
    <property type="match status" value="1"/>
</dbReference>
<dbReference type="InterPro" id="IPR035902">
    <property type="entry name" value="Nuc_phospho_transferase"/>
</dbReference>
<comment type="subunit">
    <text evidence="5">Homodimer.</text>
</comment>
<dbReference type="InterPro" id="IPR036566">
    <property type="entry name" value="PYNP-like_C_sf"/>
</dbReference>
<evidence type="ECO:0000256" key="2">
    <source>
        <dbReference type="ARBA" id="ARBA00001958"/>
    </source>
</evidence>
<reference evidence="13 14" key="1">
    <citation type="submission" date="2015-12" db="EMBL/GenBank/DDBJ databases">
        <title>Draft genome sequence of Acidibacillus ferrooxidans ITV001, isolated from a chalcopyrite acid mine drainage site in Brazil.</title>
        <authorList>
            <person name="Dall'Agnol H."/>
            <person name="Nancucheo I."/>
            <person name="Johnson B."/>
            <person name="Oliveira R."/>
            <person name="Leite L."/>
            <person name="Pylro V."/>
            <person name="Nunes G.L."/>
            <person name="Tzotzos G."/>
            <person name="Fernandes G.R."/>
            <person name="Dutra J."/>
            <person name="Orellana S.C."/>
            <person name="Oliveira G."/>
        </authorList>
    </citation>
    <scope>NUCLEOTIDE SEQUENCE [LARGE SCALE GENOMIC DNA]</scope>
    <source>
        <strain evidence="14">ITV01</strain>
    </source>
</reference>
<comment type="function">
    <text evidence="3">Catalyzes phosphorolysis of the pyrimidine nucleosides uridine, thymidine and 2'-deoxyuridine with the formation of the corresponding pyrimidine base and ribose-1-phosphate.</text>
</comment>
<keyword evidence="14" id="KW-1185">Reference proteome</keyword>
<gene>
    <name evidence="13" type="primary">deoA</name>
    <name evidence="13" type="ORF">ATW55_09120</name>
</gene>
<sequence length="436" mass="46941">MRIIDLIEKKKNSEALSKEEIAFLVKGFTSGSIPDYQMAAWLMAVCFNGMNEDETAWLTYEMARSGDVLDLSMIKGPTVDKHSTGGVGDKTTLIVAPLAAALGMYVAKMSGRGLSHTGGTIDKLESIRGFETELSRDAFIKQVSSHGLAVVGQSEGLAPADKKMYALRDVTGTVASLPLIASSIMSKKIASGARHIVLDVKVGDGAFMNTLDEARTLAKAMVEIGSKLGRVVCAVLSDMDQPLGRAIGNTLEVRESIDVLRGEGPDDLRDLSVYLTAKLLQLADGCTFEDARKRARDTLASGAALLKFKEMVRTQGGIWKEEEIYPEMPTAPVVRTVTMSTSGYLTNIPARALGMIAMQLGAGREEKASLIDHRVGLVLYKKTGDSVREGDLFAEIHAATEDDADRAAKQLAVWMETSPDALAKRSLILDEIRALG</sequence>
<dbReference type="GO" id="GO:0009032">
    <property type="term" value="F:thymidine phosphorylase activity"/>
    <property type="evidence" value="ECO:0007669"/>
    <property type="project" value="TreeGrafter"/>
</dbReference>
<evidence type="ECO:0000256" key="6">
    <source>
        <dbReference type="ARBA" id="ARBA00011889"/>
    </source>
</evidence>
<evidence type="ECO:0000256" key="10">
    <source>
        <dbReference type="ARBA" id="ARBA00048453"/>
    </source>
</evidence>
<evidence type="ECO:0000256" key="1">
    <source>
        <dbReference type="ARBA" id="ARBA00001066"/>
    </source>
</evidence>
<dbReference type="Proteomes" id="UP000053557">
    <property type="component" value="Unassembled WGS sequence"/>
</dbReference>
<dbReference type="GO" id="GO:0006206">
    <property type="term" value="P:pyrimidine nucleobase metabolic process"/>
    <property type="evidence" value="ECO:0007669"/>
    <property type="project" value="InterPro"/>
</dbReference>
<dbReference type="Pfam" id="PF00591">
    <property type="entry name" value="Glycos_transf_3"/>
    <property type="match status" value="1"/>
</dbReference>
<evidence type="ECO:0000256" key="4">
    <source>
        <dbReference type="ARBA" id="ARBA00006915"/>
    </source>
</evidence>
<dbReference type="InterPro" id="IPR017872">
    <property type="entry name" value="Pyrmidine_PPase_CS"/>
</dbReference>
<dbReference type="Pfam" id="PF02885">
    <property type="entry name" value="Glycos_trans_3N"/>
    <property type="match status" value="1"/>
</dbReference>
<comment type="cofactor">
    <cofactor evidence="2">
        <name>K(+)</name>
        <dbReference type="ChEBI" id="CHEBI:29103"/>
    </cofactor>
</comment>
<comment type="catalytic activity">
    <reaction evidence="1">
        <text>2'-deoxyuridine + phosphate = 2-deoxy-alpha-D-ribose 1-phosphate + uracil</text>
        <dbReference type="Rhea" id="RHEA:22824"/>
        <dbReference type="ChEBI" id="CHEBI:16450"/>
        <dbReference type="ChEBI" id="CHEBI:17568"/>
        <dbReference type="ChEBI" id="CHEBI:43474"/>
        <dbReference type="ChEBI" id="CHEBI:57259"/>
        <dbReference type="EC" id="2.4.2.2"/>
    </reaction>
</comment>
<dbReference type="FunFam" id="3.40.1030.10:FF:000003">
    <property type="entry name" value="Pyrimidine-nucleoside phosphorylase"/>
    <property type="match status" value="1"/>
</dbReference>
<dbReference type="Pfam" id="PF07831">
    <property type="entry name" value="PYNP_C"/>
    <property type="match status" value="1"/>
</dbReference>
<dbReference type="GO" id="GO:0006213">
    <property type="term" value="P:pyrimidine nucleoside metabolic process"/>
    <property type="evidence" value="ECO:0007669"/>
    <property type="project" value="InterPro"/>
</dbReference>
<dbReference type="Gene3D" id="1.20.970.10">
    <property type="entry name" value="Transferase, Pyrimidine Nucleoside Phosphorylase, Chain C"/>
    <property type="match status" value="1"/>
</dbReference>
<organism evidence="13 14">
    <name type="scientific">Ferroacidibacillus organovorans</name>
    <dbReference type="NCBI Taxonomy" id="1765683"/>
    <lineage>
        <taxon>Bacteria</taxon>
        <taxon>Bacillati</taxon>
        <taxon>Bacillota</taxon>
        <taxon>Bacilli</taxon>
        <taxon>Bacillales</taxon>
        <taxon>Alicyclobacillaceae</taxon>
        <taxon>Ferroacidibacillus</taxon>
    </lineage>
</organism>
<dbReference type="GO" id="GO:0005829">
    <property type="term" value="C:cytosol"/>
    <property type="evidence" value="ECO:0007669"/>
    <property type="project" value="TreeGrafter"/>
</dbReference>
<proteinExistence type="inferred from homology"/>
<evidence type="ECO:0000256" key="9">
    <source>
        <dbReference type="ARBA" id="ARBA00022679"/>
    </source>
</evidence>
<name>A0A101XQW4_9BACL</name>
<dbReference type="InterPro" id="IPR000312">
    <property type="entry name" value="Glycosyl_Trfase_fam3"/>
</dbReference>
<evidence type="ECO:0000256" key="3">
    <source>
        <dbReference type="ARBA" id="ARBA00003877"/>
    </source>
</evidence>
<dbReference type="PANTHER" id="PTHR10515">
    <property type="entry name" value="THYMIDINE PHOSPHORYLASE"/>
    <property type="match status" value="1"/>
</dbReference>
<dbReference type="SMART" id="SM00941">
    <property type="entry name" value="PYNP_C"/>
    <property type="match status" value="1"/>
</dbReference>
<dbReference type="EMBL" id="LPVJ01000031">
    <property type="protein sequence ID" value="KUO95882.1"/>
    <property type="molecule type" value="Genomic_DNA"/>
</dbReference>
<dbReference type="SUPFAM" id="SSF47648">
    <property type="entry name" value="Nucleoside phosphorylase/phosphoribosyltransferase N-terminal domain"/>
    <property type="match status" value="1"/>
</dbReference>
<evidence type="ECO:0000256" key="5">
    <source>
        <dbReference type="ARBA" id="ARBA00011738"/>
    </source>
</evidence>
<evidence type="ECO:0000256" key="8">
    <source>
        <dbReference type="ARBA" id="ARBA00022676"/>
    </source>
</evidence>
<keyword evidence="9" id="KW-0808">Transferase</keyword>
<dbReference type="InterPro" id="IPR000053">
    <property type="entry name" value="Thymidine/pyrmidine_PPase"/>
</dbReference>
<dbReference type="NCBIfam" id="TIGR02644">
    <property type="entry name" value="Y_phosphoryl"/>
    <property type="match status" value="1"/>
</dbReference>
<dbReference type="PROSITE" id="PS00647">
    <property type="entry name" value="THYMID_PHOSPHORYLASE"/>
    <property type="match status" value="1"/>
</dbReference>
<dbReference type="InterPro" id="IPR013102">
    <property type="entry name" value="PYNP_C"/>
</dbReference>
<evidence type="ECO:0000313" key="13">
    <source>
        <dbReference type="EMBL" id="KUO95882.1"/>
    </source>
</evidence>
<comment type="catalytic activity">
    <reaction evidence="11">
        <text>thymidine + phosphate = 2-deoxy-alpha-D-ribose 1-phosphate + thymine</text>
        <dbReference type="Rhea" id="RHEA:16037"/>
        <dbReference type="ChEBI" id="CHEBI:17748"/>
        <dbReference type="ChEBI" id="CHEBI:17821"/>
        <dbReference type="ChEBI" id="CHEBI:43474"/>
        <dbReference type="ChEBI" id="CHEBI:57259"/>
        <dbReference type="EC" id="2.4.2.2"/>
    </reaction>
</comment>
<dbReference type="Gene3D" id="3.40.1030.10">
    <property type="entry name" value="Nucleoside phosphorylase/phosphoribosyltransferase catalytic domain"/>
    <property type="match status" value="1"/>
</dbReference>
<dbReference type="RefSeq" id="WP_067715609.1">
    <property type="nucleotide sequence ID" value="NZ_LPVJ01000031.1"/>
</dbReference>
<evidence type="ECO:0000259" key="12">
    <source>
        <dbReference type="SMART" id="SM00941"/>
    </source>
</evidence>
<evidence type="ECO:0000256" key="11">
    <source>
        <dbReference type="ARBA" id="ARBA00048525"/>
    </source>
</evidence>
<dbReference type="InterPro" id="IPR018090">
    <property type="entry name" value="Pyrmidine_PPas_bac/euk"/>
</dbReference>
<dbReference type="EC" id="2.4.2.2" evidence="6"/>
<feature type="domain" description="Pyrimidine nucleoside phosphorylase C-terminal" evidence="12">
    <location>
        <begin position="344"/>
        <end position="418"/>
    </location>
</feature>
<dbReference type="PANTHER" id="PTHR10515:SF0">
    <property type="entry name" value="THYMIDINE PHOSPHORYLASE"/>
    <property type="match status" value="1"/>
</dbReference>
<dbReference type="GO" id="GO:0004645">
    <property type="term" value="F:1,4-alpha-oligoglucan phosphorylase activity"/>
    <property type="evidence" value="ECO:0007669"/>
    <property type="project" value="InterPro"/>
</dbReference>
<keyword evidence="8" id="KW-0328">Glycosyltransferase</keyword>
<comment type="caution">
    <text evidence="13">The sequence shown here is derived from an EMBL/GenBank/DDBJ whole genome shotgun (WGS) entry which is preliminary data.</text>
</comment>
<dbReference type="Gene3D" id="3.90.1170.30">
    <property type="entry name" value="Pyrimidine nucleoside phosphorylase-like, C-terminal domain"/>
    <property type="match status" value="1"/>
</dbReference>
<dbReference type="NCBIfam" id="NF004490">
    <property type="entry name" value="PRK05820.1"/>
    <property type="match status" value="1"/>
</dbReference>
<dbReference type="OrthoDB" id="9763887at2"/>